<keyword evidence="1" id="KW-0812">Transmembrane</keyword>
<organism evidence="2 3">
    <name type="scientific">Panicum virgatum</name>
    <name type="common">Blackwell switchgrass</name>
    <dbReference type="NCBI Taxonomy" id="38727"/>
    <lineage>
        <taxon>Eukaryota</taxon>
        <taxon>Viridiplantae</taxon>
        <taxon>Streptophyta</taxon>
        <taxon>Embryophyta</taxon>
        <taxon>Tracheophyta</taxon>
        <taxon>Spermatophyta</taxon>
        <taxon>Magnoliopsida</taxon>
        <taxon>Liliopsida</taxon>
        <taxon>Poales</taxon>
        <taxon>Poaceae</taxon>
        <taxon>PACMAD clade</taxon>
        <taxon>Panicoideae</taxon>
        <taxon>Panicodae</taxon>
        <taxon>Paniceae</taxon>
        <taxon>Panicinae</taxon>
        <taxon>Panicum</taxon>
        <taxon>Panicum sect. Hiantes</taxon>
    </lineage>
</organism>
<reference evidence="2" key="1">
    <citation type="submission" date="2020-05" db="EMBL/GenBank/DDBJ databases">
        <title>WGS assembly of Panicum virgatum.</title>
        <authorList>
            <person name="Lovell J.T."/>
            <person name="Jenkins J."/>
            <person name="Shu S."/>
            <person name="Juenger T.E."/>
            <person name="Schmutz J."/>
        </authorList>
    </citation>
    <scope>NUCLEOTIDE SEQUENCE</scope>
    <source>
        <strain evidence="2">AP13</strain>
    </source>
</reference>
<keyword evidence="1" id="KW-0472">Membrane</keyword>
<dbReference type="EMBL" id="CM029039">
    <property type="protein sequence ID" value="KAG2644997.1"/>
    <property type="molecule type" value="Genomic_DNA"/>
</dbReference>
<evidence type="ECO:0000313" key="3">
    <source>
        <dbReference type="Proteomes" id="UP000823388"/>
    </source>
</evidence>
<accession>A0A8T0WFQ6</accession>
<evidence type="ECO:0000256" key="1">
    <source>
        <dbReference type="SAM" id="Phobius"/>
    </source>
</evidence>
<comment type="caution">
    <text evidence="2">The sequence shown here is derived from an EMBL/GenBank/DDBJ whole genome shotgun (WGS) entry which is preliminary data.</text>
</comment>
<dbReference type="AlphaFoldDB" id="A0A8T0WFQ6"/>
<keyword evidence="3" id="KW-1185">Reference proteome</keyword>
<sequence length="64" mass="6936">MVVSPAVVAKSSERELQLVLGGVFSQICRRVAYHCIKKRKKVKIANVSGGVVQLLAVVLSLLMD</sequence>
<name>A0A8T0WFQ6_PANVG</name>
<protein>
    <submittedName>
        <fullName evidence="2">Uncharacterized protein</fullName>
    </submittedName>
</protein>
<feature type="transmembrane region" description="Helical" evidence="1">
    <location>
        <begin position="44"/>
        <end position="63"/>
    </location>
</feature>
<dbReference type="Proteomes" id="UP000823388">
    <property type="component" value="Chromosome 2K"/>
</dbReference>
<evidence type="ECO:0000313" key="2">
    <source>
        <dbReference type="EMBL" id="KAG2644997.1"/>
    </source>
</evidence>
<proteinExistence type="predicted"/>
<keyword evidence="1" id="KW-1133">Transmembrane helix</keyword>
<gene>
    <name evidence="2" type="ORF">PVAP13_2KG392000</name>
</gene>